<sequence length="484" mass="49860">MTGAGGARRDGGADGDLLLRPPEPPRDPLEFLSRSWSASAADVSRALAAAPAPAVAAGAGAAIAEDVAGELDCAGAGGGGPASGSSFSFASAATSQLVMDRIMAQSLEVSPLTSGRLSHSSGPLNGGGSLSDSPPVSPEIDDTKFCRLSSTPKPQPYARGGSKTVGRWLKDRREKKKEETRAHNAQVHAAVSVAAVAAAVAAVAAATAAASSGSSGKGDRGARTDMAVASAATLVAAQCAEAAEAMGAERELLAAAVGSAVSVRNPGDVVTITAAAATALRGAATLKARALKEVWNVAAVIPVEKGAAAAEGGGGGHHQHGHKDSSQLKHHQSELESSNSSCCCFSDELALAEETNFLGICTQELLARGTELLKRTRKGSLHWKVVSVYINRMGVVMLKMKSRHVGGTITKKKKSVVVDVCRDVAAWPGRHLLEGGEHRRYFGLRTAEHRVIEFECGGQREYEMWTKGVARLLTIADGRKRAAA</sequence>
<evidence type="ECO:0000259" key="3">
    <source>
        <dbReference type="Pfam" id="PF08458"/>
    </source>
</evidence>
<organism evidence="4 5">
    <name type="scientific">Panicum virgatum</name>
    <name type="common">Blackwell switchgrass</name>
    <dbReference type="NCBI Taxonomy" id="38727"/>
    <lineage>
        <taxon>Eukaryota</taxon>
        <taxon>Viridiplantae</taxon>
        <taxon>Streptophyta</taxon>
        <taxon>Embryophyta</taxon>
        <taxon>Tracheophyta</taxon>
        <taxon>Spermatophyta</taxon>
        <taxon>Magnoliopsida</taxon>
        <taxon>Liliopsida</taxon>
        <taxon>Poales</taxon>
        <taxon>Poaceae</taxon>
        <taxon>PACMAD clade</taxon>
        <taxon>Panicoideae</taxon>
        <taxon>Panicodae</taxon>
        <taxon>Paniceae</taxon>
        <taxon>Panicinae</taxon>
        <taxon>Panicum</taxon>
        <taxon>Panicum sect. Hiantes</taxon>
    </lineage>
</organism>
<accession>A0A8T0V2A1</accession>
<dbReference type="PANTHER" id="PTHR31351:SF18">
    <property type="entry name" value="VAN3-BINDING PROTEIN"/>
    <property type="match status" value="1"/>
</dbReference>
<feature type="compositionally biased region" description="Basic and acidic residues" evidence="1">
    <location>
        <begin position="322"/>
        <end position="332"/>
    </location>
</feature>
<keyword evidence="5" id="KW-1185">Reference proteome</keyword>
<feature type="region of interest" description="Disordered" evidence="1">
    <location>
        <begin position="309"/>
        <end position="332"/>
    </location>
</feature>
<proteinExistence type="predicted"/>
<feature type="region of interest" description="Disordered" evidence="1">
    <location>
        <begin position="1"/>
        <end position="30"/>
    </location>
</feature>
<dbReference type="AlphaFoldDB" id="A0A8T0V2A1"/>
<reference evidence="4" key="1">
    <citation type="submission" date="2020-05" db="EMBL/GenBank/DDBJ databases">
        <title>WGS assembly of Panicum virgatum.</title>
        <authorList>
            <person name="Lovell J.T."/>
            <person name="Jenkins J."/>
            <person name="Shu S."/>
            <person name="Juenger T.E."/>
            <person name="Schmutz J."/>
        </authorList>
    </citation>
    <scope>NUCLEOTIDE SEQUENCE</scope>
    <source>
        <strain evidence="4">AP13</strain>
    </source>
</reference>
<protein>
    <recommendedName>
        <fullName evidence="6">VAN3-binding protein</fullName>
    </recommendedName>
</protein>
<name>A0A8T0V2A1_PANVG</name>
<gene>
    <name evidence="4" type="ORF">PVAP13_3KG533800</name>
</gene>
<comment type="caution">
    <text evidence="4">The sequence shown here is derived from an EMBL/GenBank/DDBJ whole genome shotgun (WGS) entry which is preliminary data.</text>
</comment>
<dbReference type="EMBL" id="CM029041">
    <property type="protein sequence ID" value="KAG2630572.1"/>
    <property type="molecule type" value="Genomic_DNA"/>
</dbReference>
<dbReference type="OrthoDB" id="1918928at2759"/>
<dbReference type="InterPro" id="IPR013666">
    <property type="entry name" value="PH_pln"/>
</dbReference>
<feature type="domain" description="VAN3-binding protein-like auxin canalisation" evidence="2">
    <location>
        <begin position="22"/>
        <end position="306"/>
    </location>
</feature>
<dbReference type="Pfam" id="PF05703">
    <property type="entry name" value="Auxin_canalis"/>
    <property type="match status" value="1"/>
</dbReference>
<evidence type="ECO:0000256" key="1">
    <source>
        <dbReference type="SAM" id="MobiDB-lite"/>
    </source>
</evidence>
<dbReference type="GO" id="GO:0010087">
    <property type="term" value="P:phloem or xylem histogenesis"/>
    <property type="evidence" value="ECO:0007669"/>
    <property type="project" value="TreeGrafter"/>
</dbReference>
<evidence type="ECO:0000313" key="4">
    <source>
        <dbReference type="EMBL" id="KAG2630572.1"/>
    </source>
</evidence>
<dbReference type="PANTHER" id="PTHR31351">
    <property type="entry name" value="EXPRESSED PROTEIN"/>
    <property type="match status" value="1"/>
</dbReference>
<dbReference type="GO" id="GO:0009734">
    <property type="term" value="P:auxin-activated signaling pathway"/>
    <property type="evidence" value="ECO:0007669"/>
    <property type="project" value="TreeGrafter"/>
</dbReference>
<evidence type="ECO:0000313" key="5">
    <source>
        <dbReference type="Proteomes" id="UP000823388"/>
    </source>
</evidence>
<dbReference type="InterPro" id="IPR008546">
    <property type="entry name" value="VAN3-bd-like_auxin_canal"/>
</dbReference>
<feature type="domain" description="Pleckstrin-like plant" evidence="3">
    <location>
        <begin position="371"/>
        <end position="475"/>
    </location>
</feature>
<evidence type="ECO:0000259" key="2">
    <source>
        <dbReference type="Pfam" id="PF05703"/>
    </source>
</evidence>
<dbReference type="Proteomes" id="UP000823388">
    <property type="component" value="Chromosome 3K"/>
</dbReference>
<dbReference type="Pfam" id="PF08458">
    <property type="entry name" value="PH_2"/>
    <property type="match status" value="1"/>
</dbReference>
<feature type="region of interest" description="Disordered" evidence="1">
    <location>
        <begin position="113"/>
        <end position="166"/>
    </location>
</feature>
<dbReference type="GO" id="GO:0010305">
    <property type="term" value="P:leaf vascular tissue pattern formation"/>
    <property type="evidence" value="ECO:0007669"/>
    <property type="project" value="TreeGrafter"/>
</dbReference>
<dbReference type="InterPro" id="IPR040269">
    <property type="entry name" value="VAB"/>
</dbReference>
<evidence type="ECO:0008006" key="6">
    <source>
        <dbReference type="Google" id="ProtNLM"/>
    </source>
</evidence>